<dbReference type="EMBL" id="FOZX01000004">
    <property type="protein sequence ID" value="SFS72789.1"/>
    <property type="molecule type" value="Genomic_DNA"/>
</dbReference>
<evidence type="ECO:0000259" key="2">
    <source>
        <dbReference type="PROSITE" id="PS51910"/>
    </source>
</evidence>
<dbReference type="InterPro" id="IPR001223">
    <property type="entry name" value="Glyco_hydro18_cat"/>
</dbReference>
<dbReference type="OrthoDB" id="99456at2"/>
<dbReference type="Proteomes" id="UP000198852">
    <property type="component" value="Unassembled WGS sequence"/>
</dbReference>
<feature type="chain" id="PRO_5038835654" evidence="1">
    <location>
        <begin position="24"/>
        <end position="334"/>
    </location>
</feature>
<dbReference type="CDD" id="cd06543">
    <property type="entry name" value="GH18_PF-ChiA-like"/>
    <property type="match status" value="1"/>
</dbReference>
<evidence type="ECO:0000256" key="1">
    <source>
        <dbReference type="SAM" id="SignalP"/>
    </source>
</evidence>
<feature type="signal peptide" evidence="1">
    <location>
        <begin position="1"/>
        <end position="23"/>
    </location>
</feature>
<dbReference type="PANTHER" id="PTHR42976">
    <property type="entry name" value="BIFUNCTIONAL CHITINASE/LYSOZYME-RELATED"/>
    <property type="match status" value="1"/>
</dbReference>
<dbReference type="GO" id="GO:0005975">
    <property type="term" value="P:carbohydrate metabolic process"/>
    <property type="evidence" value="ECO:0007669"/>
    <property type="project" value="InterPro"/>
</dbReference>
<reference evidence="4" key="1">
    <citation type="submission" date="2016-10" db="EMBL/GenBank/DDBJ databases">
        <authorList>
            <person name="Varghese N."/>
            <person name="Submissions S."/>
        </authorList>
    </citation>
    <scope>NUCLEOTIDE SEQUENCE [LARGE SCALE GENOMIC DNA]</scope>
    <source>
        <strain evidence="4">DSM 44771</strain>
    </source>
</reference>
<proteinExistence type="predicted"/>
<dbReference type="RefSeq" id="WP_093417699.1">
    <property type="nucleotide sequence ID" value="NZ_FOZX01000004.1"/>
</dbReference>
<name>A0A1I6S720_9PSEU</name>
<dbReference type="AlphaFoldDB" id="A0A1I6S720"/>
<protein>
    <submittedName>
        <fullName evidence="3">Chitinase</fullName>
    </submittedName>
</protein>
<dbReference type="SUPFAM" id="SSF51445">
    <property type="entry name" value="(Trans)glycosidases"/>
    <property type="match status" value="1"/>
</dbReference>
<keyword evidence="1" id="KW-0732">Signal</keyword>
<dbReference type="Gene3D" id="3.20.20.80">
    <property type="entry name" value="Glycosidases"/>
    <property type="match status" value="1"/>
</dbReference>
<dbReference type="PROSITE" id="PS51910">
    <property type="entry name" value="GH18_2"/>
    <property type="match status" value="1"/>
</dbReference>
<dbReference type="InterPro" id="IPR052750">
    <property type="entry name" value="GH18_Chitinase"/>
</dbReference>
<feature type="domain" description="GH18" evidence="2">
    <location>
        <begin position="36"/>
        <end position="334"/>
    </location>
</feature>
<keyword evidence="4" id="KW-1185">Reference proteome</keyword>
<dbReference type="PANTHER" id="PTHR42976:SF1">
    <property type="entry name" value="GH18 DOMAIN-CONTAINING PROTEIN-RELATED"/>
    <property type="match status" value="1"/>
</dbReference>
<evidence type="ECO:0000313" key="3">
    <source>
        <dbReference type="EMBL" id="SFS72789.1"/>
    </source>
</evidence>
<dbReference type="STRING" id="95161.SAMN05660874_02954"/>
<sequence length="334" mass="36110">MTRKPIRWAALAAGLLMLPIAGALTGQAAQAAPGDLKAAPYYMPLDNNPQDIAEAIQSSGQKDYIFAFALAPSTDSCTPTWDGKPGQEVATDTAVKAKADAVRAAGGNLSVSFGGYNGIELAAACADATALADAYQQVIDKYELNHIDLDIEGDDLGDVPNETKRFEAIKILKERNADLHVTLTLPMTTVGLNEAGKAEIQRAKDMGAEIDLFKIMDFDYGGPGQDMANSAISVAEAFHQQLRQIHPEFDDAAAYARTGVILMNGHTDQPSELFTPDTFRALLDYAKQKQIGRLSYWALNRDRVCTEPGGWADGKCSSVEQQPYEFTKIIAEFQ</sequence>
<organism evidence="3 4">
    <name type="scientific">Saccharopolyspora flava</name>
    <dbReference type="NCBI Taxonomy" id="95161"/>
    <lineage>
        <taxon>Bacteria</taxon>
        <taxon>Bacillati</taxon>
        <taxon>Actinomycetota</taxon>
        <taxon>Actinomycetes</taxon>
        <taxon>Pseudonocardiales</taxon>
        <taxon>Pseudonocardiaceae</taxon>
        <taxon>Saccharopolyspora</taxon>
    </lineage>
</organism>
<gene>
    <name evidence="3" type="ORF">SAMN05660874_02954</name>
</gene>
<dbReference type="InterPro" id="IPR017853">
    <property type="entry name" value="GH"/>
</dbReference>
<accession>A0A1I6S720</accession>
<evidence type="ECO:0000313" key="4">
    <source>
        <dbReference type="Proteomes" id="UP000198852"/>
    </source>
</evidence>